<dbReference type="GO" id="GO:0004558">
    <property type="term" value="F:alpha-1,4-glucosidase activity"/>
    <property type="evidence" value="ECO:0007669"/>
    <property type="project" value="UniProtKB-EC"/>
</dbReference>
<dbReference type="EMBL" id="CARXXK010000001">
    <property type="protein sequence ID" value="CAI6351045.1"/>
    <property type="molecule type" value="Genomic_DNA"/>
</dbReference>
<dbReference type="InterPro" id="IPR045857">
    <property type="entry name" value="O16G_dom_2"/>
</dbReference>
<keyword evidence="5" id="KW-0326">Glycosidase</keyword>
<feature type="domain" description="Glycosyl hydrolase family 13 catalytic" evidence="7">
    <location>
        <begin position="42"/>
        <end position="436"/>
    </location>
</feature>
<sequence length="592" mass="68677">MFKIIAVLWLFVSNSLVSSEFIRGSLSNSFEPNWWQANTIYQIYVRSFKDSDGDGIGDLNGITEKVSYFKSLNVGAIWLSPIFLSPQNDFGYDISDYEEIDPVYGTMEDFERLRDEFHKNGIKVLLDFVPNHTSDEHEWFQKSIMRIEPFTNYYVWKDPIIDKNGNKTPPSNWLSAFNSGSAWKWNEQRQQYYLHQFQEKQPDLNYRNPSVREAMKNTLLFWLGRDVDGFKMNSVNFLFEREDLADEPKSNKIGYLDTDYHSLNHTSTVDQPEAFKIVHEWRQLFDSYRTREKKTKIFVVECHSPLDKVLLYYGNATSPGAHFPFNFLFIDTFNQQSDAAAVHSMIKYWMQNIPNGTWPNWILGNHDNPRVATRSNPMLIDGLHMIQNLLPGTSVAYYGDELGLINTNIRWDQTVDPSGLNVGPHRFLQYSRDPVRTPFPWDTSKNAGFSNSSKLWLPINPDYWKKNMAEESKCKSNLKIYRQLAQLRKSPTFVKGDLHLYTLSKWVFGFSRSFYDHPTYIIVVNFGSEIETVNLLKARNTLPLNLIVKVSSVNSGYVTGNLVNAELVWLRPKAALVLSTLRTSINEYSSDK</sequence>
<dbReference type="Pfam" id="PF00128">
    <property type="entry name" value="Alpha-amylase"/>
    <property type="match status" value="1"/>
</dbReference>
<dbReference type="InterPro" id="IPR006047">
    <property type="entry name" value="GH13_cat_dom"/>
</dbReference>
<dbReference type="SUPFAM" id="SSF51445">
    <property type="entry name" value="(Trans)glycosidases"/>
    <property type="match status" value="1"/>
</dbReference>
<name>A0AAV0W5B2_9HEMI</name>
<evidence type="ECO:0000256" key="5">
    <source>
        <dbReference type="ARBA" id="ARBA00023295"/>
    </source>
</evidence>
<evidence type="ECO:0000256" key="2">
    <source>
        <dbReference type="ARBA" id="ARBA00008061"/>
    </source>
</evidence>
<evidence type="ECO:0000259" key="7">
    <source>
        <dbReference type="SMART" id="SM00642"/>
    </source>
</evidence>
<dbReference type="Proteomes" id="UP001160148">
    <property type="component" value="Unassembled WGS sequence"/>
</dbReference>
<comment type="catalytic activity">
    <reaction evidence="1">
        <text>Hydrolysis of terminal, non-reducing (1-&gt;4)-linked alpha-D-glucose residues with release of alpha-D-glucose.</text>
        <dbReference type="EC" id="3.2.1.20"/>
    </reaction>
</comment>
<evidence type="ECO:0000256" key="1">
    <source>
        <dbReference type="ARBA" id="ARBA00001657"/>
    </source>
</evidence>
<keyword evidence="4" id="KW-0325">Glycoprotein</keyword>
<dbReference type="PANTHER" id="PTHR10357:SF179">
    <property type="entry name" value="NEUTRAL AND BASIC AMINO ACID TRANSPORT PROTEIN RBAT"/>
    <property type="match status" value="1"/>
</dbReference>
<dbReference type="EC" id="3.2.1.20" evidence="3"/>
<proteinExistence type="inferred from homology"/>
<dbReference type="FunFam" id="3.90.400.10:FF:000001">
    <property type="entry name" value="Maltase A3, isoform A"/>
    <property type="match status" value="1"/>
</dbReference>
<reference evidence="8 9" key="1">
    <citation type="submission" date="2023-01" db="EMBL/GenBank/DDBJ databases">
        <authorList>
            <person name="Whitehead M."/>
        </authorList>
    </citation>
    <scope>NUCLEOTIDE SEQUENCE [LARGE SCALE GENOMIC DNA]</scope>
</reference>
<dbReference type="Gene3D" id="3.20.20.80">
    <property type="entry name" value="Glycosidases"/>
    <property type="match status" value="1"/>
</dbReference>
<dbReference type="Gene3D" id="3.90.400.10">
    <property type="entry name" value="Oligo-1,6-glucosidase, Domain 2"/>
    <property type="match status" value="1"/>
</dbReference>
<accession>A0AAV0W5B2</accession>
<comment type="caution">
    <text evidence="8">The sequence shown here is derived from an EMBL/GenBank/DDBJ whole genome shotgun (WGS) entry which is preliminary data.</text>
</comment>
<dbReference type="SMART" id="SM00642">
    <property type="entry name" value="Aamy"/>
    <property type="match status" value="1"/>
</dbReference>
<comment type="similarity">
    <text evidence="2">Belongs to the glycosyl hydrolase 13 family.</text>
</comment>
<evidence type="ECO:0000256" key="3">
    <source>
        <dbReference type="ARBA" id="ARBA00012741"/>
    </source>
</evidence>
<feature type="chain" id="PRO_5043325937" description="alpha-glucosidase" evidence="6">
    <location>
        <begin position="20"/>
        <end position="592"/>
    </location>
</feature>
<dbReference type="PANTHER" id="PTHR10357">
    <property type="entry name" value="ALPHA-AMYLASE FAMILY MEMBER"/>
    <property type="match status" value="1"/>
</dbReference>
<keyword evidence="5" id="KW-0378">Hydrolase</keyword>
<protein>
    <recommendedName>
        <fullName evidence="3">alpha-glucosidase</fullName>
        <ecNumber evidence="3">3.2.1.20</ecNumber>
    </recommendedName>
</protein>
<dbReference type="InterPro" id="IPR017853">
    <property type="entry name" value="GH"/>
</dbReference>
<dbReference type="InterPro" id="IPR013780">
    <property type="entry name" value="Glyco_hydro_b"/>
</dbReference>
<dbReference type="CDD" id="cd11328">
    <property type="entry name" value="AmyAc_maltase"/>
    <property type="match status" value="1"/>
</dbReference>
<keyword evidence="6" id="KW-0732">Signal</keyword>
<evidence type="ECO:0000313" key="8">
    <source>
        <dbReference type="EMBL" id="CAI6351045.1"/>
    </source>
</evidence>
<dbReference type="AlphaFoldDB" id="A0AAV0W5B2"/>
<evidence type="ECO:0000313" key="9">
    <source>
        <dbReference type="Proteomes" id="UP001160148"/>
    </source>
</evidence>
<gene>
    <name evidence="8" type="ORF">MEUPH1_LOCUS7433</name>
</gene>
<evidence type="ECO:0000256" key="4">
    <source>
        <dbReference type="ARBA" id="ARBA00023180"/>
    </source>
</evidence>
<dbReference type="GO" id="GO:0005975">
    <property type="term" value="P:carbohydrate metabolic process"/>
    <property type="evidence" value="ECO:0007669"/>
    <property type="project" value="InterPro"/>
</dbReference>
<dbReference type="Gene3D" id="2.60.40.1180">
    <property type="entry name" value="Golgi alpha-mannosidase II"/>
    <property type="match status" value="1"/>
</dbReference>
<organism evidence="8 9">
    <name type="scientific">Macrosiphum euphorbiae</name>
    <name type="common">potato aphid</name>
    <dbReference type="NCBI Taxonomy" id="13131"/>
    <lineage>
        <taxon>Eukaryota</taxon>
        <taxon>Metazoa</taxon>
        <taxon>Ecdysozoa</taxon>
        <taxon>Arthropoda</taxon>
        <taxon>Hexapoda</taxon>
        <taxon>Insecta</taxon>
        <taxon>Pterygota</taxon>
        <taxon>Neoptera</taxon>
        <taxon>Paraneoptera</taxon>
        <taxon>Hemiptera</taxon>
        <taxon>Sternorrhyncha</taxon>
        <taxon>Aphidomorpha</taxon>
        <taxon>Aphidoidea</taxon>
        <taxon>Aphididae</taxon>
        <taxon>Macrosiphini</taxon>
        <taxon>Macrosiphum</taxon>
    </lineage>
</organism>
<feature type="signal peptide" evidence="6">
    <location>
        <begin position="1"/>
        <end position="19"/>
    </location>
</feature>
<evidence type="ECO:0000256" key="6">
    <source>
        <dbReference type="SAM" id="SignalP"/>
    </source>
</evidence>
<keyword evidence="9" id="KW-1185">Reference proteome</keyword>